<comment type="caution">
    <text evidence="1">The sequence shown here is derived from an EMBL/GenBank/DDBJ whole genome shotgun (WGS) entry which is preliminary data.</text>
</comment>
<evidence type="ECO:0000313" key="1">
    <source>
        <dbReference type="EMBL" id="GAH70355.1"/>
    </source>
</evidence>
<proteinExistence type="predicted"/>
<dbReference type="AlphaFoldDB" id="X1IM75"/>
<dbReference type="EMBL" id="BARU01027097">
    <property type="protein sequence ID" value="GAH70355.1"/>
    <property type="molecule type" value="Genomic_DNA"/>
</dbReference>
<protein>
    <submittedName>
        <fullName evidence="1">Uncharacterized protein</fullName>
    </submittedName>
</protein>
<name>X1IM75_9ZZZZ</name>
<gene>
    <name evidence="1" type="ORF">S03H2_43437</name>
</gene>
<organism evidence="1">
    <name type="scientific">marine sediment metagenome</name>
    <dbReference type="NCBI Taxonomy" id="412755"/>
    <lineage>
        <taxon>unclassified sequences</taxon>
        <taxon>metagenomes</taxon>
        <taxon>ecological metagenomes</taxon>
    </lineage>
</organism>
<accession>X1IM75</accession>
<reference evidence="1" key="1">
    <citation type="journal article" date="2014" name="Front. Microbiol.">
        <title>High frequency of phylogenetically diverse reductive dehalogenase-homologous genes in deep subseafloor sedimentary metagenomes.</title>
        <authorList>
            <person name="Kawai M."/>
            <person name="Futagami T."/>
            <person name="Toyoda A."/>
            <person name="Takaki Y."/>
            <person name="Nishi S."/>
            <person name="Hori S."/>
            <person name="Arai W."/>
            <person name="Tsubouchi T."/>
            <person name="Morono Y."/>
            <person name="Uchiyama I."/>
            <person name="Ito T."/>
            <person name="Fujiyama A."/>
            <person name="Inagaki F."/>
            <person name="Takami H."/>
        </authorList>
    </citation>
    <scope>NUCLEOTIDE SEQUENCE</scope>
    <source>
        <strain evidence="1">Expedition CK06-06</strain>
    </source>
</reference>
<feature type="non-terminal residue" evidence="1">
    <location>
        <position position="1"/>
    </location>
</feature>
<sequence length="39" mass="4637">GISYIMQQEHIYQSVYETQTLTQMKSSSQEVTNNKRKTR</sequence>